<dbReference type="Pfam" id="PF02812">
    <property type="entry name" value="ELFV_dehydrog_N"/>
    <property type="match status" value="1"/>
</dbReference>
<evidence type="ECO:0000313" key="11">
    <source>
        <dbReference type="Proteomes" id="UP000449710"/>
    </source>
</evidence>
<dbReference type="InterPro" id="IPR036291">
    <property type="entry name" value="NAD(P)-bd_dom_sf"/>
</dbReference>
<dbReference type="PANTHER" id="PTHR11606:SF13">
    <property type="entry name" value="GLUTAMATE DEHYDROGENASE 1, MITOCHONDRIAL"/>
    <property type="match status" value="1"/>
</dbReference>
<keyword evidence="6" id="KW-0520">NAD</keyword>
<dbReference type="PANTHER" id="PTHR11606">
    <property type="entry name" value="GLUTAMATE DEHYDROGENASE"/>
    <property type="match status" value="1"/>
</dbReference>
<dbReference type="FunFam" id="3.40.50.10860:FF:000003">
    <property type="entry name" value="Glutamate dehydrogenase"/>
    <property type="match status" value="1"/>
</dbReference>
<reference evidence="10 11" key="1">
    <citation type="submission" date="2019-04" db="EMBL/GenBank/DDBJ databases">
        <title>Isachenkonia alkalipeptolytica gen. nov. sp. nov. a new anaerobic, alkiliphilic organothrophic bacterium capable to reduce synthesized ferrihydrite isolated from a soda lake.</title>
        <authorList>
            <person name="Toshchakov S.V."/>
            <person name="Zavarzina D.G."/>
            <person name="Zhilina T.N."/>
            <person name="Kostrikina N.A."/>
            <person name="Kublanov I.V."/>
        </authorList>
    </citation>
    <scope>NUCLEOTIDE SEQUENCE [LARGE SCALE GENOMIC DNA]</scope>
    <source>
        <strain evidence="10 11">Z-1701</strain>
    </source>
</reference>
<feature type="site" description="Important for catalysis" evidence="7">
    <location>
        <position position="146"/>
    </location>
</feature>
<comment type="similarity">
    <text evidence="1 4 8">Belongs to the Glu/Leu/Phe/Val dehydrogenases family.</text>
</comment>
<evidence type="ECO:0000259" key="9">
    <source>
        <dbReference type="SMART" id="SM00839"/>
    </source>
</evidence>
<dbReference type="InterPro" id="IPR006097">
    <property type="entry name" value="Glu/Leu/Phe/Val/Trp_DH_dimer"/>
</dbReference>
<dbReference type="GO" id="GO:0000166">
    <property type="term" value="F:nucleotide binding"/>
    <property type="evidence" value="ECO:0007669"/>
    <property type="project" value="UniProtKB-KW"/>
</dbReference>
<dbReference type="EMBL" id="SUMG01000002">
    <property type="protein sequence ID" value="NBG87539.1"/>
    <property type="molecule type" value="Genomic_DNA"/>
</dbReference>
<feature type="binding site" evidence="6">
    <location>
        <position position="221"/>
    </location>
    <ligand>
        <name>NAD(+)</name>
        <dbReference type="ChEBI" id="CHEBI:57540"/>
    </ligand>
</feature>
<evidence type="ECO:0000313" key="10">
    <source>
        <dbReference type="EMBL" id="NBG87539.1"/>
    </source>
</evidence>
<comment type="caution">
    <text evidence="10">The sequence shown here is derived from an EMBL/GenBank/DDBJ whole genome shotgun (WGS) entry which is preliminary data.</text>
</comment>
<dbReference type="InterPro" id="IPR033922">
    <property type="entry name" value="NAD_bind_Glu_DH"/>
</dbReference>
<dbReference type="GO" id="GO:0006538">
    <property type="term" value="P:L-glutamate catabolic process"/>
    <property type="evidence" value="ECO:0007669"/>
    <property type="project" value="TreeGrafter"/>
</dbReference>
<evidence type="ECO:0000256" key="7">
    <source>
        <dbReference type="PIRSR" id="PIRSR000185-3"/>
    </source>
</evidence>
<dbReference type="PIRSF" id="PIRSF000185">
    <property type="entry name" value="Glu_DH"/>
    <property type="match status" value="1"/>
</dbReference>
<keyword evidence="11" id="KW-1185">Reference proteome</keyword>
<keyword evidence="6" id="KW-0547">Nucleotide-binding</keyword>
<organism evidence="10 11">
    <name type="scientific">Isachenkonia alkalipeptolytica</name>
    <dbReference type="NCBI Taxonomy" id="2565777"/>
    <lineage>
        <taxon>Bacteria</taxon>
        <taxon>Bacillati</taxon>
        <taxon>Bacillota</taxon>
        <taxon>Clostridia</taxon>
        <taxon>Eubacteriales</taxon>
        <taxon>Clostridiaceae</taxon>
        <taxon>Isachenkonia</taxon>
    </lineage>
</organism>
<dbReference type="Pfam" id="PF00208">
    <property type="entry name" value="ELFV_dehydrog"/>
    <property type="match status" value="1"/>
</dbReference>
<feature type="binding site" evidence="6">
    <location>
        <position position="94"/>
    </location>
    <ligand>
        <name>substrate</name>
    </ligand>
</feature>
<protein>
    <recommendedName>
        <fullName evidence="2 4">Glutamate dehydrogenase</fullName>
    </recommendedName>
</protein>
<evidence type="ECO:0000256" key="3">
    <source>
        <dbReference type="ARBA" id="ARBA00023002"/>
    </source>
</evidence>
<evidence type="ECO:0000256" key="4">
    <source>
        <dbReference type="PIRNR" id="PIRNR000185"/>
    </source>
</evidence>
<feature type="binding site" evidence="6">
    <location>
        <position position="70"/>
    </location>
    <ligand>
        <name>substrate</name>
    </ligand>
</feature>
<dbReference type="AlphaFoldDB" id="A0AA44BCP1"/>
<accession>A0AA44BCP1</accession>
<name>A0AA44BCP1_9CLOT</name>
<evidence type="ECO:0000256" key="5">
    <source>
        <dbReference type="PIRSR" id="PIRSR000185-1"/>
    </source>
</evidence>
<proteinExistence type="inferred from homology"/>
<dbReference type="RefSeq" id="WP_160719021.1">
    <property type="nucleotide sequence ID" value="NZ_SUMG01000002.1"/>
</dbReference>
<dbReference type="Gene3D" id="3.40.50.720">
    <property type="entry name" value="NAD(P)-binding Rossmann-like Domain"/>
    <property type="match status" value="1"/>
</dbReference>
<dbReference type="PRINTS" id="PR00082">
    <property type="entry name" value="GLFDHDRGNASE"/>
</dbReference>
<feature type="active site" description="Proton donor" evidence="5">
    <location>
        <position position="106"/>
    </location>
</feature>
<dbReference type="SMART" id="SM00839">
    <property type="entry name" value="ELFV_dehydrog"/>
    <property type="match status" value="1"/>
</dbReference>
<feature type="domain" description="Glutamate/phenylalanine/leucine/valine/L-tryptophan dehydrogenase C-terminal" evidence="9">
    <location>
        <begin position="183"/>
        <end position="415"/>
    </location>
</feature>
<dbReference type="Proteomes" id="UP000449710">
    <property type="component" value="Unassembled WGS sequence"/>
</dbReference>
<dbReference type="SUPFAM" id="SSF51735">
    <property type="entry name" value="NAD(P)-binding Rossmann-fold domains"/>
    <property type="match status" value="1"/>
</dbReference>
<dbReference type="SUPFAM" id="SSF53223">
    <property type="entry name" value="Aminoacid dehydrogenase-like, N-terminal domain"/>
    <property type="match status" value="1"/>
</dbReference>
<gene>
    <name evidence="10" type="ORF">ISALK_03410</name>
</gene>
<evidence type="ECO:0000256" key="2">
    <source>
        <dbReference type="ARBA" id="ARBA00012896"/>
    </source>
</evidence>
<sequence>MANGNNPFLMAQRQVKSACDKLGTEEAVYEILKNPQRVVEVAIPVKMDDGSVKTFIGYRSQHNNAVGPYKGGLRFHPDVNMDEVKALSTWMTFKCGVVGVPYGGGKGGVIVDHRTLSEGEYERLSRGYARAIAPVIGEKVDIPAPDVGTSGKVMAWMTDEYERATGEFAPGVFTGKPVEFYGSLGRTEATGYGVAIMARAAAKKMHLPLEGAKVAVQGFGNVGSYAALYISQMGAKVVAVSDSTCTLVDEGGFHIKSLMEHLKNNDNNLTGYAGADKELHRDELLTLDVDILMPCALENQITAENAHDIKAKIISEGANGPTTIEADEILDERGVVVVADILANAGGVTVSYFEWIQNLTRDIWTFEKVQEKQAELMENAFAEIWDLKEEKKTNIRNAAFMISIRRIEQALRLRGLI</sequence>
<evidence type="ECO:0000256" key="1">
    <source>
        <dbReference type="ARBA" id="ARBA00006382"/>
    </source>
</evidence>
<feature type="binding site" evidence="6">
    <location>
        <position position="190"/>
    </location>
    <ligand>
        <name>NAD(+)</name>
        <dbReference type="ChEBI" id="CHEBI:57540"/>
    </ligand>
</feature>
<dbReference type="Gene3D" id="3.40.50.10860">
    <property type="entry name" value="Leucine Dehydrogenase, chain A, domain 1"/>
    <property type="match status" value="1"/>
</dbReference>
<evidence type="ECO:0000256" key="8">
    <source>
        <dbReference type="RuleBase" id="RU004417"/>
    </source>
</evidence>
<dbReference type="InterPro" id="IPR006096">
    <property type="entry name" value="Glu/Leu/Phe/Val/Trp_DH_C"/>
</dbReference>
<keyword evidence="3 4" id="KW-0560">Oxidoreductase</keyword>
<evidence type="ECO:0000256" key="6">
    <source>
        <dbReference type="PIRSR" id="PIRSR000185-2"/>
    </source>
</evidence>
<dbReference type="CDD" id="cd01076">
    <property type="entry name" value="NAD_bind_1_Glu_DH"/>
    <property type="match status" value="1"/>
</dbReference>
<dbReference type="InterPro" id="IPR006095">
    <property type="entry name" value="Glu/Leu/Phe/Val/Trp_DH"/>
</dbReference>
<dbReference type="InterPro" id="IPR014362">
    <property type="entry name" value="Glu_DH"/>
</dbReference>
<dbReference type="InterPro" id="IPR046346">
    <property type="entry name" value="Aminoacid_DH-like_N_sf"/>
</dbReference>
<dbReference type="GO" id="GO:0004352">
    <property type="term" value="F:glutamate dehydrogenase (NAD+) activity"/>
    <property type="evidence" value="ECO:0007669"/>
    <property type="project" value="TreeGrafter"/>
</dbReference>
<feature type="binding site" evidence="6">
    <location>
        <position position="351"/>
    </location>
    <ligand>
        <name>substrate</name>
    </ligand>
</feature>